<keyword evidence="2" id="KW-1185">Reference proteome</keyword>
<proteinExistence type="predicted"/>
<comment type="caution">
    <text evidence="1">The sequence shown here is derived from an EMBL/GenBank/DDBJ whole genome shotgun (WGS) entry which is preliminary data.</text>
</comment>
<dbReference type="AlphaFoldDB" id="A0A9W8NUC7"/>
<protein>
    <submittedName>
        <fullName evidence="1">Uncharacterized protein</fullName>
    </submittedName>
</protein>
<evidence type="ECO:0000313" key="2">
    <source>
        <dbReference type="Proteomes" id="UP001142393"/>
    </source>
</evidence>
<gene>
    <name evidence="1" type="ORF">DFH05DRAFT_1507633</name>
</gene>
<reference evidence="1 2" key="1">
    <citation type="journal article" date="2023" name="Proc. Natl. Acad. Sci. U.S.A.">
        <title>A global phylogenomic analysis of the shiitake genus Lentinula.</title>
        <authorList>
            <person name="Sierra-Patev S."/>
            <person name="Min B."/>
            <person name="Naranjo-Ortiz M."/>
            <person name="Looney B."/>
            <person name="Konkel Z."/>
            <person name="Slot J.C."/>
            <person name="Sakamoto Y."/>
            <person name="Steenwyk J.L."/>
            <person name="Rokas A."/>
            <person name="Carro J."/>
            <person name="Camarero S."/>
            <person name="Ferreira P."/>
            <person name="Molpeceres G."/>
            <person name="Ruiz-Duenas F.J."/>
            <person name="Serrano A."/>
            <person name="Henrissat B."/>
            <person name="Drula E."/>
            <person name="Hughes K.W."/>
            <person name="Mata J.L."/>
            <person name="Ishikawa N.K."/>
            <person name="Vargas-Isla R."/>
            <person name="Ushijima S."/>
            <person name="Smith C.A."/>
            <person name="Donoghue J."/>
            <person name="Ahrendt S."/>
            <person name="Andreopoulos W."/>
            <person name="He G."/>
            <person name="LaButti K."/>
            <person name="Lipzen A."/>
            <person name="Ng V."/>
            <person name="Riley R."/>
            <person name="Sandor L."/>
            <person name="Barry K."/>
            <person name="Martinez A.T."/>
            <person name="Xiao Y."/>
            <person name="Gibbons J.G."/>
            <person name="Terashima K."/>
            <person name="Grigoriev I.V."/>
            <person name="Hibbett D."/>
        </authorList>
    </citation>
    <scope>NUCLEOTIDE SEQUENCE [LARGE SCALE GENOMIC DNA]</scope>
    <source>
        <strain evidence="1 2">TFB7810</strain>
    </source>
</reference>
<accession>A0A9W8NUC7</accession>
<name>A0A9W8NUC7_9AGAR</name>
<evidence type="ECO:0000313" key="1">
    <source>
        <dbReference type="EMBL" id="KAJ3740912.1"/>
    </source>
</evidence>
<organism evidence="1 2">
    <name type="scientific">Lentinula detonsa</name>
    <dbReference type="NCBI Taxonomy" id="2804962"/>
    <lineage>
        <taxon>Eukaryota</taxon>
        <taxon>Fungi</taxon>
        <taxon>Dikarya</taxon>
        <taxon>Basidiomycota</taxon>
        <taxon>Agaricomycotina</taxon>
        <taxon>Agaricomycetes</taxon>
        <taxon>Agaricomycetidae</taxon>
        <taxon>Agaricales</taxon>
        <taxon>Marasmiineae</taxon>
        <taxon>Omphalotaceae</taxon>
        <taxon>Lentinula</taxon>
    </lineage>
</organism>
<sequence length="145" mass="16726">MVYWARGFDRHSVVGWFVCLFTLWKSPGTSYSHSHPHSLSHTLSLSLSLNPFSSFQPLSPSHLQRRQNFINDEVTTCSRPTDDDDERLQRLERLERLEIRKRTCNLLLTLSLCRSARNTPQLQGPGREGICFIMIIIIIIIVTSD</sequence>
<dbReference type="EMBL" id="JANVFU010000013">
    <property type="protein sequence ID" value="KAJ3740912.1"/>
    <property type="molecule type" value="Genomic_DNA"/>
</dbReference>
<dbReference type="Proteomes" id="UP001142393">
    <property type="component" value="Unassembled WGS sequence"/>
</dbReference>